<evidence type="ECO:0000313" key="2">
    <source>
        <dbReference type="EMBL" id="KAG6401464.1"/>
    </source>
</evidence>
<proteinExistence type="predicted"/>
<dbReference type="Proteomes" id="UP000298416">
    <property type="component" value="Unassembled WGS sequence"/>
</dbReference>
<keyword evidence="3" id="KW-1185">Reference proteome</keyword>
<accession>A0A8X8WV97</accession>
<feature type="region of interest" description="Disordered" evidence="1">
    <location>
        <begin position="21"/>
        <end position="50"/>
    </location>
</feature>
<organism evidence="2">
    <name type="scientific">Salvia splendens</name>
    <name type="common">Scarlet sage</name>
    <dbReference type="NCBI Taxonomy" id="180675"/>
    <lineage>
        <taxon>Eukaryota</taxon>
        <taxon>Viridiplantae</taxon>
        <taxon>Streptophyta</taxon>
        <taxon>Embryophyta</taxon>
        <taxon>Tracheophyta</taxon>
        <taxon>Spermatophyta</taxon>
        <taxon>Magnoliopsida</taxon>
        <taxon>eudicotyledons</taxon>
        <taxon>Gunneridae</taxon>
        <taxon>Pentapetalae</taxon>
        <taxon>asterids</taxon>
        <taxon>lamiids</taxon>
        <taxon>Lamiales</taxon>
        <taxon>Lamiaceae</taxon>
        <taxon>Nepetoideae</taxon>
        <taxon>Mentheae</taxon>
        <taxon>Salviinae</taxon>
        <taxon>Salvia</taxon>
        <taxon>Salvia subgen. Calosphace</taxon>
        <taxon>core Calosphace</taxon>
    </lineage>
</organism>
<dbReference type="AlphaFoldDB" id="A0A8X8WV97"/>
<evidence type="ECO:0000313" key="3">
    <source>
        <dbReference type="Proteomes" id="UP000298416"/>
    </source>
</evidence>
<comment type="caution">
    <text evidence="2">The sequence shown here is derived from an EMBL/GenBank/DDBJ whole genome shotgun (WGS) entry which is preliminary data.</text>
</comment>
<feature type="compositionally biased region" description="Polar residues" evidence="1">
    <location>
        <begin position="34"/>
        <end position="48"/>
    </location>
</feature>
<name>A0A8X8WV97_SALSN</name>
<gene>
    <name evidence="2" type="ORF">SASPL_138321</name>
</gene>
<evidence type="ECO:0000256" key="1">
    <source>
        <dbReference type="SAM" id="MobiDB-lite"/>
    </source>
</evidence>
<sequence length="188" mass="20855">MTLGRESIKSQVRIIKSTESWMDQQLKDEEHNPTKSSDNENVAESPSYHTDDAANADFELHLETKSEMYDAATLEQRRAHKLEIQVVTDIYKIHWKSLSANTVTTIVLGIFSSISSHSYDLNTQTMFLLKLDKACSVVEISGSAKNEELAARTPLVLSVMRILGSLGREEACISAISIAGGSRRPKQA</sequence>
<reference evidence="2" key="1">
    <citation type="submission" date="2018-01" db="EMBL/GenBank/DDBJ databases">
        <authorList>
            <person name="Mao J.F."/>
        </authorList>
    </citation>
    <scope>NUCLEOTIDE SEQUENCE</scope>
    <source>
        <strain evidence="2">Huo1</strain>
        <tissue evidence="2">Leaf</tissue>
    </source>
</reference>
<reference evidence="2" key="2">
    <citation type="submission" date="2020-08" db="EMBL/GenBank/DDBJ databases">
        <title>Plant Genome Project.</title>
        <authorList>
            <person name="Zhang R.-G."/>
        </authorList>
    </citation>
    <scope>NUCLEOTIDE SEQUENCE</scope>
    <source>
        <strain evidence="2">Huo1</strain>
        <tissue evidence="2">Leaf</tissue>
    </source>
</reference>
<dbReference type="EMBL" id="PNBA02000014">
    <property type="protein sequence ID" value="KAG6401464.1"/>
    <property type="molecule type" value="Genomic_DNA"/>
</dbReference>
<protein>
    <submittedName>
        <fullName evidence="2">Uncharacterized protein</fullName>
    </submittedName>
</protein>